<evidence type="ECO:0000256" key="1">
    <source>
        <dbReference type="SAM" id="MobiDB-lite"/>
    </source>
</evidence>
<dbReference type="Gene3D" id="3.60.15.10">
    <property type="entry name" value="Ribonuclease Z/Hydroxyacylglutathione hydrolase-like"/>
    <property type="match status" value="1"/>
</dbReference>
<reference evidence="4" key="1">
    <citation type="journal article" date="2019" name="Int. J. Syst. Evol. Microbiol.">
        <title>The Global Catalogue of Microorganisms (GCM) 10K type strain sequencing project: providing services to taxonomists for standard genome sequencing and annotation.</title>
        <authorList>
            <consortium name="The Broad Institute Genomics Platform"/>
            <consortium name="The Broad Institute Genome Sequencing Center for Infectious Disease"/>
            <person name="Wu L."/>
            <person name="Ma J."/>
        </authorList>
    </citation>
    <scope>NUCLEOTIDE SEQUENCE [LARGE SCALE GENOMIC DNA]</scope>
    <source>
        <strain evidence="4">NBRC 103632</strain>
    </source>
</reference>
<dbReference type="CDD" id="cd07721">
    <property type="entry name" value="yflN-like_MBL-fold"/>
    <property type="match status" value="1"/>
</dbReference>
<dbReference type="SMART" id="SM00849">
    <property type="entry name" value="Lactamase_B"/>
    <property type="match status" value="1"/>
</dbReference>
<name>A0AA37WS21_9HYPH</name>
<organism evidence="3 4">
    <name type="scientific">Methylobacterium tardum</name>
    <dbReference type="NCBI Taxonomy" id="374432"/>
    <lineage>
        <taxon>Bacteria</taxon>
        <taxon>Pseudomonadati</taxon>
        <taxon>Pseudomonadota</taxon>
        <taxon>Alphaproteobacteria</taxon>
        <taxon>Hyphomicrobiales</taxon>
        <taxon>Methylobacteriaceae</taxon>
        <taxon>Methylobacterium</taxon>
    </lineage>
</organism>
<dbReference type="InterPro" id="IPR036866">
    <property type="entry name" value="RibonucZ/Hydroxyglut_hydro"/>
</dbReference>
<dbReference type="RefSeq" id="WP_238198192.1">
    <property type="nucleotide sequence ID" value="NZ_BPQZ01000023.1"/>
</dbReference>
<dbReference type="InterPro" id="IPR050855">
    <property type="entry name" value="NDM-1-like"/>
</dbReference>
<feature type="domain" description="Metallo-beta-lactamase" evidence="2">
    <location>
        <begin position="40"/>
        <end position="252"/>
    </location>
</feature>
<dbReference type="SUPFAM" id="SSF56281">
    <property type="entry name" value="Metallo-hydrolase/oxidoreductase"/>
    <property type="match status" value="1"/>
</dbReference>
<evidence type="ECO:0000313" key="3">
    <source>
        <dbReference type="EMBL" id="GLS70734.1"/>
    </source>
</evidence>
<dbReference type="EMBL" id="BSPL01000017">
    <property type="protein sequence ID" value="GLS70734.1"/>
    <property type="molecule type" value="Genomic_DNA"/>
</dbReference>
<evidence type="ECO:0000259" key="2">
    <source>
        <dbReference type="SMART" id="SM00849"/>
    </source>
</evidence>
<comment type="caution">
    <text evidence="3">The sequence shown here is derived from an EMBL/GenBank/DDBJ whole genome shotgun (WGS) entry which is preliminary data.</text>
</comment>
<proteinExistence type="predicted"/>
<dbReference type="InterPro" id="IPR001279">
    <property type="entry name" value="Metallo-B-lactamas"/>
</dbReference>
<dbReference type="Pfam" id="PF00753">
    <property type="entry name" value="Lactamase_B"/>
    <property type="match status" value="1"/>
</dbReference>
<protein>
    <submittedName>
        <fullName evidence="3">MBL fold metallo-hydrolase</fullName>
    </submittedName>
</protein>
<keyword evidence="4" id="KW-1185">Reference proteome</keyword>
<dbReference type="AlphaFoldDB" id="A0AA37WS21"/>
<evidence type="ECO:0000313" key="4">
    <source>
        <dbReference type="Proteomes" id="UP001157440"/>
    </source>
</evidence>
<accession>A0AA37WS21</accession>
<dbReference type="PANTHER" id="PTHR42951">
    <property type="entry name" value="METALLO-BETA-LACTAMASE DOMAIN-CONTAINING"/>
    <property type="match status" value="1"/>
</dbReference>
<dbReference type="Proteomes" id="UP001157440">
    <property type="component" value="Unassembled WGS sequence"/>
</dbReference>
<feature type="region of interest" description="Disordered" evidence="1">
    <location>
        <begin position="1"/>
        <end position="22"/>
    </location>
</feature>
<dbReference type="PANTHER" id="PTHR42951:SF17">
    <property type="entry name" value="METALLO-BETA-LACTAMASE DOMAIN-CONTAINING PROTEIN"/>
    <property type="match status" value="1"/>
</dbReference>
<gene>
    <name evidence="3" type="ORF">GCM10007890_27470</name>
</gene>
<feature type="compositionally biased region" description="Basic and acidic residues" evidence="1">
    <location>
        <begin position="11"/>
        <end position="22"/>
    </location>
</feature>
<sequence>MAQQIPVDPQARADDPHRDAERDDATHAITDDVAYQRHVLVNVVFVGEPGAGDRGWVLVDAGVMGSKRAIEAAARARFGEGARPSAIVQTHGHFDHVGVLEDLAAQWEVPVYAHALERPYLDGSAAYPTPDPSVGGGLLGRLSPLFPTQPVDVSKNLKDLPEDGTVPPLPGWRWIHTPGHAPGHISLWREADRTLIVGDAFVTTAQESVYAVAVQEPELHGPPMYLTIDWDAARTSVRTLAALDPERVITGHGRPLQGPEMRRALKALADDFDRVAVPKHGRFVEEPLRAEDGSAYKPPR</sequence>